<dbReference type="EMBL" id="MCRJ01000082">
    <property type="protein sequence ID" value="ODN69608.1"/>
    <property type="molecule type" value="Genomic_DNA"/>
</dbReference>
<gene>
    <name evidence="2" type="primary">ycgF</name>
    <name evidence="2" type="ORF">A6302_03065</name>
</gene>
<sequence length="172" mass="18814">MYLFRVVYYSRNAVKKLGLPFSAEIRAIMSSCARHNTPAGLTGALVFNEQYFAQILEGSRNEVSKALWRIGADRRHEDMVIMEAEAVPCRRFENWSLGYVGHSEDMDALYLKFGITVGFDPARMTAASLVGFVSELVRLGGGVRHLSGGVAQPALRMPGRVTADDGVGSVAN</sequence>
<dbReference type="InterPro" id="IPR007024">
    <property type="entry name" value="BLUF_domain"/>
</dbReference>
<evidence type="ECO:0000259" key="1">
    <source>
        <dbReference type="PROSITE" id="PS50925"/>
    </source>
</evidence>
<proteinExistence type="predicted"/>
<dbReference type="Proteomes" id="UP000094622">
    <property type="component" value="Unassembled WGS sequence"/>
</dbReference>
<dbReference type="Gene3D" id="3.30.70.100">
    <property type="match status" value="1"/>
</dbReference>
<dbReference type="InterPro" id="IPR036046">
    <property type="entry name" value="Acylphosphatase-like_dom_sf"/>
</dbReference>
<evidence type="ECO:0000313" key="2">
    <source>
        <dbReference type="EMBL" id="ODN69608.1"/>
    </source>
</evidence>
<keyword evidence="3" id="KW-1185">Reference proteome</keyword>
<reference evidence="2 3" key="1">
    <citation type="submission" date="2016-07" db="EMBL/GenBank/DDBJ databases">
        <title>Draft Genome Sequence of Methylobrevis pamukkalensis PK2.</title>
        <authorList>
            <person name="Vasilenko O.V."/>
            <person name="Doronina N.V."/>
            <person name="Shmareva M.N."/>
            <person name="Tarlachkov S.V."/>
            <person name="Mustakhimov I."/>
            <person name="Trotsenko Y.A."/>
        </authorList>
    </citation>
    <scope>NUCLEOTIDE SEQUENCE [LARGE SCALE GENOMIC DNA]</scope>
    <source>
        <strain evidence="2 3">PK2</strain>
    </source>
</reference>
<organism evidence="2 3">
    <name type="scientific">Methylobrevis pamukkalensis</name>
    <dbReference type="NCBI Taxonomy" id="1439726"/>
    <lineage>
        <taxon>Bacteria</taxon>
        <taxon>Pseudomonadati</taxon>
        <taxon>Pseudomonadota</taxon>
        <taxon>Alphaproteobacteria</taxon>
        <taxon>Hyphomicrobiales</taxon>
        <taxon>Pleomorphomonadaceae</taxon>
        <taxon>Methylobrevis</taxon>
    </lineage>
</organism>
<name>A0A1E3GZV2_9HYPH</name>
<dbReference type="GO" id="GO:0009882">
    <property type="term" value="F:blue light photoreceptor activity"/>
    <property type="evidence" value="ECO:0007669"/>
    <property type="project" value="InterPro"/>
</dbReference>
<dbReference type="PROSITE" id="PS50925">
    <property type="entry name" value="BLUF"/>
    <property type="match status" value="1"/>
</dbReference>
<protein>
    <submittedName>
        <fullName evidence="2">Blue light-and temperature-regulated antirepressor YcgF</fullName>
    </submittedName>
</protein>
<dbReference type="GO" id="GO:0071949">
    <property type="term" value="F:FAD binding"/>
    <property type="evidence" value="ECO:0007669"/>
    <property type="project" value="InterPro"/>
</dbReference>
<comment type="caution">
    <text evidence="2">The sequence shown here is derived from an EMBL/GenBank/DDBJ whole genome shotgun (WGS) entry which is preliminary data.</text>
</comment>
<accession>A0A1E3GZV2</accession>
<evidence type="ECO:0000313" key="3">
    <source>
        <dbReference type="Proteomes" id="UP000094622"/>
    </source>
</evidence>
<dbReference type="SMART" id="SM01034">
    <property type="entry name" value="BLUF"/>
    <property type="match status" value="1"/>
</dbReference>
<dbReference type="AlphaFoldDB" id="A0A1E3GZV2"/>
<dbReference type="SUPFAM" id="SSF54975">
    <property type="entry name" value="Acylphosphatase/BLUF domain-like"/>
    <property type="match status" value="1"/>
</dbReference>
<dbReference type="Pfam" id="PF04940">
    <property type="entry name" value="BLUF"/>
    <property type="match status" value="1"/>
</dbReference>
<feature type="domain" description="BLUF" evidence="1">
    <location>
        <begin position="3"/>
        <end position="98"/>
    </location>
</feature>